<comment type="caution">
    <text evidence="1">The sequence shown here is derived from an EMBL/GenBank/DDBJ whole genome shotgun (WGS) entry which is preliminary data.</text>
</comment>
<evidence type="ECO:0000313" key="2">
    <source>
        <dbReference type="Proteomes" id="UP000022611"/>
    </source>
</evidence>
<evidence type="ECO:0000313" key="1">
    <source>
        <dbReference type="EMBL" id="EXF95895.1"/>
    </source>
</evidence>
<gene>
    <name evidence="1" type="ORF">HK44_021245</name>
</gene>
<dbReference type="PATRIC" id="fig|1042209.11.peg.777"/>
<dbReference type="Gene3D" id="3.30.1330.40">
    <property type="entry name" value="RutC-like"/>
    <property type="match status" value="1"/>
</dbReference>
<dbReference type="Pfam" id="PF01042">
    <property type="entry name" value="Ribonuc_L-PSP"/>
    <property type="match status" value="1"/>
</dbReference>
<protein>
    <submittedName>
        <fullName evidence="1">Cytochrome C2</fullName>
    </submittedName>
</protein>
<dbReference type="Proteomes" id="UP000022611">
    <property type="component" value="Unassembled WGS sequence"/>
</dbReference>
<dbReference type="SUPFAM" id="SSF55298">
    <property type="entry name" value="YjgF-like"/>
    <property type="match status" value="1"/>
</dbReference>
<dbReference type="eggNOG" id="COG0251">
    <property type="taxonomic scope" value="Bacteria"/>
</dbReference>
<dbReference type="CDD" id="cd06150">
    <property type="entry name" value="YjgF_YER057c_UK114_like_2"/>
    <property type="match status" value="1"/>
</dbReference>
<dbReference type="AlphaFoldDB" id="A0A010ST09"/>
<dbReference type="HOGENOM" id="CLU_100715_6_1_6"/>
<dbReference type="PANTHER" id="PTHR47328">
    <property type="match status" value="1"/>
</dbReference>
<name>A0A010ST09_PSEFL</name>
<reference evidence="1 2" key="1">
    <citation type="journal article" date="2011" name="J. Bacteriol.">
        <title>Draft genome sequence of the polycyclic aromatic hydrocarbon-degrading, genetically engineered bioluminescent bioreporter Pseudomonas fluorescens HK44.</title>
        <authorList>
            <person name="Chauhan A."/>
            <person name="Layton A.C."/>
            <person name="Williams D.E."/>
            <person name="Smartt A.E."/>
            <person name="Ripp S."/>
            <person name="Karpinets T.V."/>
            <person name="Brown S.D."/>
            <person name="Sayler G.S."/>
        </authorList>
    </citation>
    <scope>NUCLEOTIDE SEQUENCE [LARGE SCALE GENOMIC DNA]</scope>
    <source>
        <strain evidence="1 2">HK44</strain>
    </source>
</reference>
<dbReference type="EMBL" id="AFOY02000004">
    <property type="protein sequence ID" value="EXF95895.1"/>
    <property type="molecule type" value="Genomic_DNA"/>
</dbReference>
<dbReference type="InterPro" id="IPR006175">
    <property type="entry name" value="YjgF/YER057c/UK114"/>
</dbReference>
<organism evidence="1 2">
    <name type="scientific">Pseudomonas fluorescens HK44</name>
    <dbReference type="NCBI Taxonomy" id="1042209"/>
    <lineage>
        <taxon>Bacteria</taxon>
        <taxon>Pseudomonadati</taxon>
        <taxon>Pseudomonadota</taxon>
        <taxon>Gammaproteobacteria</taxon>
        <taxon>Pseudomonadales</taxon>
        <taxon>Pseudomonadaceae</taxon>
        <taxon>Pseudomonas</taxon>
    </lineage>
</organism>
<accession>A0A010ST09</accession>
<sequence length="113" mass="12337">MKRYQTNARMSRVVVHGDVAHLAGVIAADRSGDIKAQTAEVLGRIDELLASVETDKSKLLSTQIWLANFEADFDGMNEIWDAWLPENCAPARATCQTTLPAQVLIEVIVTAAI</sequence>
<dbReference type="InterPro" id="IPR035709">
    <property type="entry name" value="YoaB-like"/>
</dbReference>
<proteinExistence type="predicted"/>
<dbReference type="InterPro" id="IPR035959">
    <property type="entry name" value="RutC-like_sf"/>
</dbReference>
<dbReference type="PANTHER" id="PTHR47328:SF1">
    <property type="entry name" value="RUTC FAMILY PROTEIN YOAB"/>
    <property type="match status" value="1"/>
</dbReference>